<dbReference type="EMBL" id="CP054140">
    <property type="protein sequence ID" value="QQG65234.1"/>
    <property type="molecule type" value="Genomic_DNA"/>
</dbReference>
<keyword evidence="2" id="KW-1185">Reference proteome</keyword>
<organism evidence="1 2">
    <name type="scientific">Desulfobulbus oligotrophicus</name>
    <dbReference type="NCBI Taxonomy" id="1909699"/>
    <lineage>
        <taxon>Bacteria</taxon>
        <taxon>Pseudomonadati</taxon>
        <taxon>Thermodesulfobacteriota</taxon>
        <taxon>Desulfobulbia</taxon>
        <taxon>Desulfobulbales</taxon>
        <taxon>Desulfobulbaceae</taxon>
        <taxon>Desulfobulbus</taxon>
    </lineage>
</organism>
<evidence type="ECO:0000313" key="2">
    <source>
        <dbReference type="Proteomes" id="UP000596092"/>
    </source>
</evidence>
<accession>A0A7T5VC84</accession>
<proteinExistence type="predicted"/>
<dbReference type="RefSeq" id="WP_199264055.1">
    <property type="nucleotide sequence ID" value="NZ_CP054140.1"/>
</dbReference>
<protein>
    <submittedName>
        <fullName evidence="1">C_GCAxxG_C_C family protein</fullName>
    </submittedName>
</protein>
<dbReference type="AlphaFoldDB" id="A0A7T5VC84"/>
<dbReference type="Pfam" id="PF09719">
    <property type="entry name" value="C_GCAxxG_C_C"/>
    <property type="match status" value="1"/>
</dbReference>
<evidence type="ECO:0000313" key="1">
    <source>
        <dbReference type="EMBL" id="QQG65234.1"/>
    </source>
</evidence>
<dbReference type="KEGG" id="dog:HP555_04820"/>
<dbReference type="NCBIfam" id="NF045669">
    <property type="entry name" value="DVU1555_fam_CGA"/>
    <property type="match status" value="1"/>
</dbReference>
<name>A0A7T5VC84_9BACT</name>
<gene>
    <name evidence="1" type="ORF">HP555_04820</name>
</gene>
<sequence>MEEELRILQLVGEGLCCSQIMVRLALDDMGEENVPLVRSMAGLCEGAGEGGLCGVASGAVCVLALYAAKGSVTEEMLPCYPILVDQFMEWFKGTSTTWGGIRCEDIVAHNGGIQPQVCGNIMLRSREMIIQLLAENNIDPSQPKEQAGGSF</sequence>
<dbReference type="Proteomes" id="UP000596092">
    <property type="component" value="Chromosome"/>
</dbReference>
<dbReference type="InterPro" id="IPR010181">
    <property type="entry name" value="CGCAxxGCC_motif"/>
</dbReference>
<reference evidence="1 2" key="1">
    <citation type="submission" date="2020-05" db="EMBL/GenBank/DDBJ databases">
        <title>Complete genome of Desulfobulbus oligotrophicus.</title>
        <authorList>
            <person name="Podar M."/>
        </authorList>
    </citation>
    <scope>NUCLEOTIDE SEQUENCE [LARGE SCALE GENOMIC DNA]</scope>
    <source>
        <strain evidence="1 2">Prop6</strain>
    </source>
</reference>